<evidence type="ECO:0000256" key="1">
    <source>
        <dbReference type="HAMAP-Rule" id="MF_02066"/>
    </source>
</evidence>
<dbReference type="InterPro" id="IPR034706">
    <property type="entry name" value="CpoB"/>
</dbReference>
<keyword evidence="1" id="KW-0175">Coiled coil</keyword>
<dbReference type="GO" id="GO:0030288">
    <property type="term" value="C:outer membrane-bounded periplasmic space"/>
    <property type="evidence" value="ECO:0007669"/>
    <property type="project" value="UniProtKB-UniRule"/>
</dbReference>
<sequence precursor="true">MEKKRKVLSSVFWVGLLLSPAWAAFAELPRVESLSAPPSASSNATTGWQDRSSGTASFQSDAYREEGFSNPSSQNPMLNLMQRMDALQMEVQELRGKLEEQGYQLEILRQAQQQGHVTAPKASGTTFTQPLSENSALKPTLVAGKLDTQFSAPVAAVAQMDNALSNDNGQLTNATLTEDEFNAPSNNSIDLASEESAYNRAYQFIQNKDYDSALVAFQAMLKAFPNGQYKPDAHYWMGEIYMVQGELDLASAQFNIVYQDYPQHTKASDALLKLGYVQYSKGQWQHSGNLLAKVQTQFPGTASARLANTRLQRMQQEGRL</sequence>
<evidence type="ECO:0000313" key="4">
    <source>
        <dbReference type="EMBL" id="MCS5709464.1"/>
    </source>
</evidence>
<dbReference type="AlphaFoldDB" id="A0A0Q9YEY0"/>
<dbReference type="HAMAP" id="MF_02066">
    <property type="entry name" value="CpoB"/>
    <property type="match status" value="1"/>
</dbReference>
<feature type="region of interest" description="Disordered" evidence="2">
    <location>
        <begin position="34"/>
        <end position="56"/>
    </location>
</feature>
<dbReference type="RefSeq" id="WP_057624222.1">
    <property type="nucleotide sequence ID" value="NZ_LKHV02000001.1"/>
</dbReference>
<dbReference type="InterPro" id="IPR014162">
    <property type="entry name" value="CpoB_C"/>
</dbReference>
<feature type="compositionally biased region" description="Polar residues" evidence="2">
    <location>
        <begin position="43"/>
        <end position="56"/>
    </location>
</feature>
<dbReference type="InterPro" id="IPR011990">
    <property type="entry name" value="TPR-like_helical_dom_sf"/>
</dbReference>
<dbReference type="SUPFAM" id="SSF48452">
    <property type="entry name" value="TPR-like"/>
    <property type="match status" value="1"/>
</dbReference>
<protein>
    <recommendedName>
        <fullName evidence="1">Cell division coordinator CpoB</fullName>
    </recommendedName>
</protein>
<reference evidence="4" key="3">
    <citation type="submission" date="2021-06" db="EMBL/GenBank/DDBJ databases">
        <title>Genomic Description and Analysis of Intracellular Bacteria, Candidatus Berkiella cookevillensis and Candidatus Berkiella aquae.</title>
        <authorList>
            <person name="Kidane D.T."/>
            <person name="Mehari Y.T."/>
            <person name="Rice F.C."/>
            <person name="Arivett B.A."/>
            <person name="Farone A.L."/>
            <person name="Berk S.G."/>
            <person name="Farone M.B."/>
        </authorList>
    </citation>
    <scope>NUCLEOTIDE SEQUENCE</scope>
    <source>
        <strain evidence="4">CC99</strain>
    </source>
</reference>
<organism evidence="3">
    <name type="scientific">Candidatus Berkiella cookevillensis</name>
    <dbReference type="NCBI Taxonomy" id="437022"/>
    <lineage>
        <taxon>Bacteria</taxon>
        <taxon>Pseudomonadati</taxon>
        <taxon>Pseudomonadota</taxon>
        <taxon>Gammaproteobacteria</taxon>
        <taxon>Candidatus Berkiellales</taxon>
        <taxon>Candidatus Berkiellaceae</taxon>
        <taxon>Candidatus Berkiella</taxon>
    </lineage>
</organism>
<dbReference type="OrthoDB" id="9768142at2"/>
<reference evidence="3" key="1">
    <citation type="submission" date="2015-09" db="EMBL/GenBank/DDBJ databases">
        <title>Draft Genome Sequences of Two Novel Amoeba-resistant Intranuclear Bacteria, Candidatus Berkiella cookevillensis and Candidatus Berkiella aquae.</title>
        <authorList>
            <person name="Mehari Y.T."/>
            <person name="Arivett B.A."/>
            <person name="Farone A.L."/>
            <person name="Gunderson J.H."/>
            <person name="Farone M.B."/>
        </authorList>
    </citation>
    <scope>NUCLEOTIDE SEQUENCE [LARGE SCALE GENOMIC DNA]</scope>
    <source>
        <strain evidence="3">CC99</strain>
    </source>
</reference>
<feature type="chain" id="PRO_5043058953" description="Cell division coordinator CpoB" evidence="1">
    <location>
        <begin position="24"/>
        <end position="320"/>
    </location>
</feature>
<accession>A0A0Q9YEY0</accession>
<dbReference type="Gene3D" id="1.20.5.110">
    <property type="match status" value="1"/>
</dbReference>
<keyword evidence="1" id="KW-0574">Periplasm</keyword>
<comment type="similarity">
    <text evidence="1">Belongs to the CpoB family.</text>
</comment>
<dbReference type="EMBL" id="LKHV02000001">
    <property type="protein sequence ID" value="MCS5709464.1"/>
    <property type="molecule type" value="Genomic_DNA"/>
</dbReference>
<dbReference type="Proteomes" id="UP000051494">
    <property type="component" value="Unassembled WGS sequence"/>
</dbReference>
<evidence type="ECO:0000313" key="5">
    <source>
        <dbReference type="Proteomes" id="UP000051494"/>
    </source>
</evidence>
<feature type="signal peptide" evidence="1">
    <location>
        <begin position="1"/>
        <end position="23"/>
    </location>
</feature>
<evidence type="ECO:0000256" key="2">
    <source>
        <dbReference type="SAM" id="MobiDB-lite"/>
    </source>
</evidence>
<dbReference type="STRING" id="437022.CC99x_01114"/>
<dbReference type="NCBIfam" id="TIGR02795">
    <property type="entry name" value="tol_pal_ybgF"/>
    <property type="match status" value="1"/>
</dbReference>
<name>A0A0Q9YEY0_9GAMM</name>
<comment type="function">
    <text evidence="1">Mediates coordination of peptidoglycan synthesis and outer membrane constriction during cell division.</text>
</comment>
<dbReference type="Pfam" id="PF13174">
    <property type="entry name" value="TPR_6"/>
    <property type="match status" value="1"/>
</dbReference>
<gene>
    <name evidence="4" type="primary">ybgF</name>
    <name evidence="1" type="synonym">cpoB</name>
    <name evidence="3" type="ORF">CC99x_01114</name>
    <name evidence="4" type="ORF">CC99x_011215</name>
</gene>
<dbReference type="InterPro" id="IPR019734">
    <property type="entry name" value="TPR_rpt"/>
</dbReference>
<dbReference type="GO" id="GO:0043093">
    <property type="term" value="P:FtsZ-dependent cytokinesis"/>
    <property type="evidence" value="ECO:0007669"/>
    <property type="project" value="UniProtKB-UniRule"/>
</dbReference>
<dbReference type="Gene3D" id="1.25.40.10">
    <property type="entry name" value="Tetratricopeptide repeat domain"/>
    <property type="match status" value="1"/>
</dbReference>
<dbReference type="EMBL" id="LKHV01000004">
    <property type="protein sequence ID" value="KRG19115.1"/>
    <property type="molecule type" value="Genomic_DNA"/>
</dbReference>
<keyword evidence="1" id="KW-0132">Cell division</keyword>
<evidence type="ECO:0000313" key="3">
    <source>
        <dbReference type="EMBL" id="KRG19115.1"/>
    </source>
</evidence>
<feature type="coiled-coil region" evidence="1">
    <location>
        <begin position="77"/>
        <end position="104"/>
    </location>
</feature>
<keyword evidence="1" id="KW-0732">Signal</keyword>
<keyword evidence="5" id="KW-1185">Reference proteome</keyword>
<comment type="subcellular location">
    <subcellularLocation>
        <location evidence="1">Periplasm</location>
    </subcellularLocation>
</comment>
<dbReference type="Pfam" id="PF14559">
    <property type="entry name" value="TPR_19"/>
    <property type="match status" value="1"/>
</dbReference>
<keyword evidence="1" id="KW-0131">Cell cycle</keyword>
<comment type="caution">
    <text evidence="3">The sequence shown here is derived from an EMBL/GenBank/DDBJ whole genome shotgun (WGS) entry which is preliminary data.</text>
</comment>
<reference evidence="4" key="2">
    <citation type="journal article" date="2016" name="Genome Announc.">
        <title>Draft Genome Sequences of Two Novel Amoeba-Resistant Intranuclear Bacteria, 'Candidatus Berkiella cookevillensis' and 'Candidatus Berkiella aquae'.</title>
        <authorList>
            <person name="Mehari Y.T."/>
            <person name="Arivett B.A."/>
            <person name="Farone A.L."/>
            <person name="Gunderson J.H."/>
            <person name="Farone M.B."/>
        </authorList>
    </citation>
    <scope>NUCLEOTIDE SEQUENCE</scope>
    <source>
        <strain evidence="4">CC99</strain>
    </source>
</reference>
<proteinExistence type="inferred from homology"/>